<reference evidence="2" key="1">
    <citation type="journal article" date="2022" name="Int. J. Mol. Sci.">
        <title>Draft Genome of Tanacetum Coccineum: Genomic Comparison of Closely Related Tanacetum-Family Plants.</title>
        <authorList>
            <person name="Yamashiro T."/>
            <person name="Shiraishi A."/>
            <person name="Nakayama K."/>
            <person name="Satake H."/>
        </authorList>
    </citation>
    <scope>NUCLEOTIDE SEQUENCE</scope>
</reference>
<sequence length="450" mass="49661">MAASAIAISSNSSDESVGSPPSRVILFGDIPTVIPSTSMIAPETSAIAPMVETTLVASPTGLCGLVPYSGSDSDSPDEDPYVATVARWRSRVTGRPSSSFEFPIAPVTAPPGIRRRLAILIRPGEAIPFGRPYRTHLNGLRKLLTARKRVGPLPTRRLACRHASPCSSDHHSSSSSSSSDSSLVYSSGLHASDQAHSGSSIRDVTPRLCYPLRRAPRRSKAFFHWCSAPLSTLYPSTTSKSSLGDSLERPLHSSLHSAGPSCKRCRSPEDTEIDPIETKVDMELGIGDRDDVRDHIEIDPRDVRDNTEEYEADTSAGDTVKVGIDPVSAPIVEEEIVEPAGEDSSDLSGTRDGIVRSFKDIPINLNDAVHEFYHHMSERVSMIERIDSLRLENLKVRAMLDIERDRVNSLYLHMSLSHEEFRQVRRDRDDTRGRLRRLESYVERRLGFRP</sequence>
<dbReference type="Proteomes" id="UP001151760">
    <property type="component" value="Unassembled WGS sequence"/>
</dbReference>
<reference evidence="2" key="2">
    <citation type="submission" date="2022-01" db="EMBL/GenBank/DDBJ databases">
        <authorList>
            <person name="Yamashiro T."/>
            <person name="Shiraishi A."/>
            <person name="Satake H."/>
            <person name="Nakayama K."/>
        </authorList>
    </citation>
    <scope>NUCLEOTIDE SEQUENCE</scope>
</reference>
<accession>A0ABQ4ZSP6</accession>
<evidence type="ECO:0000313" key="3">
    <source>
        <dbReference type="Proteomes" id="UP001151760"/>
    </source>
</evidence>
<gene>
    <name evidence="2" type="ORF">Tco_0774598</name>
</gene>
<feature type="compositionally biased region" description="Low complexity" evidence="1">
    <location>
        <begin position="1"/>
        <end position="13"/>
    </location>
</feature>
<feature type="compositionally biased region" description="Low complexity" evidence="1">
    <location>
        <begin position="173"/>
        <end position="182"/>
    </location>
</feature>
<feature type="region of interest" description="Disordered" evidence="1">
    <location>
        <begin position="162"/>
        <end position="185"/>
    </location>
</feature>
<feature type="region of interest" description="Disordered" evidence="1">
    <location>
        <begin position="237"/>
        <end position="269"/>
    </location>
</feature>
<protein>
    <submittedName>
        <fullName evidence="2">Uncharacterized protein</fullName>
    </submittedName>
</protein>
<dbReference type="EMBL" id="BQNB010011546">
    <property type="protein sequence ID" value="GJS91962.1"/>
    <property type="molecule type" value="Genomic_DNA"/>
</dbReference>
<evidence type="ECO:0000313" key="2">
    <source>
        <dbReference type="EMBL" id="GJS91962.1"/>
    </source>
</evidence>
<organism evidence="2 3">
    <name type="scientific">Tanacetum coccineum</name>
    <dbReference type="NCBI Taxonomy" id="301880"/>
    <lineage>
        <taxon>Eukaryota</taxon>
        <taxon>Viridiplantae</taxon>
        <taxon>Streptophyta</taxon>
        <taxon>Embryophyta</taxon>
        <taxon>Tracheophyta</taxon>
        <taxon>Spermatophyta</taxon>
        <taxon>Magnoliopsida</taxon>
        <taxon>eudicotyledons</taxon>
        <taxon>Gunneridae</taxon>
        <taxon>Pentapetalae</taxon>
        <taxon>asterids</taxon>
        <taxon>campanulids</taxon>
        <taxon>Asterales</taxon>
        <taxon>Asteraceae</taxon>
        <taxon>Asteroideae</taxon>
        <taxon>Anthemideae</taxon>
        <taxon>Anthemidinae</taxon>
        <taxon>Tanacetum</taxon>
    </lineage>
</organism>
<evidence type="ECO:0000256" key="1">
    <source>
        <dbReference type="SAM" id="MobiDB-lite"/>
    </source>
</evidence>
<proteinExistence type="predicted"/>
<name>A0ABQ4ZSP6_9ASTR</name>
<comment type="caution">
    <text evidence="2">The sequence shown here is derived from an EMBL/GenBank/DDBJ whole genome shotgun (WGS) entry which is preliminary data.</text>
</comment>
<feature type="region of interest" description="Disordered" evidence="1">
    <location>
        <begin position="1"/>
        <end position="21"/>
    </location>
</feature>
<keyword evidence="3" id="KW-1185">Reference proteome</keyword>